<dbReference type="PANTHER" id="PTHR35007:SF4">
    <property type="entry name" value="CONSERVED TRANSMEMBRANE PROTEIN-RELATED"/>
    <property type="match status" value="1"/>
</dbReference>
<dbReference type="Pfam" id="PF00482">
    <property type="entry name" value="T2SSF"/>
    <property type="match status" value="1"/>
</dbReference>
<dbReference type="InterPro" id="IPR018076">
    <property type="entry name" value="T2SS_GspF_dom"/>
</dbReference>
<evidence type="ECO:0000256" key="6">
    <source>
        <dbReference type="SAM" id="Phobius"/>
    </source>
</evidence>
<evidence type="ECO:0000313" key="9">
    <source>
        <dbReference type="Proteomes" id="UP000679307"/>
    </source>
</evidence>
<dbReference type="EMBL" id="CP075371">
    <property type="protein sequence ID" value="QVT78044.1"/>
    <property type="molecule type" value="Genomic_DNA"/>
</dbReference>
<evidence type="ECO:0000256" key="3">
    <source>
        <dbReference type="ARBA" id="ARBA00022692"/>
    </source>
</evidence>
<feature type="transmembrane region" description="Helical" evidence="6">
    <location>
        <begin position="217"/>
        <end position="239"/>
    </location>
</feature>
<comment type="subcellular location">
    <subcellularLocation>
        <location evidence="1">Cell membrane</location>
        <topology evidence="1">Multi-pass membrane protein</topology>
    </subcellularLocation>
</comment>
<evidence type="ECO:0000256" key="1">
    <source>
        <dbReference type="ARBA" id="ARBA00004651"/>
    </source>
</evidence>
<accession>A0ABX8EC86</accession>
<evidence type="ECO:0000256" key="4">
    <source>
        <dbReference type="ARBA" id="ARBA00022989"/>
    </source>
</evidence>
<protein>
    <recommendedName>
        <fullName evidence="7">Type II secretion system protein GspF domain-containing protein</fullName>
    </recommendedName>
</protein>
<keyword evidence="9" id="KW-1185">Reference proteome</keyword>
<feature type="domain" description="Type II secretion system protein GspF" evidence="7">
    <location>
        <begin position="145"/>
        <end position="229"/>
    </location>
</feature>
<dbReference type="Proteomes" id="UP000679307">
    <property type="component" value="Chromosome"/>
</dbReference>
<sequence>MSTTAPLVAAVLLAAAAVAVLVLVPGPAGGVAAPRDRSDTGVRSGRPAAVAAVAVATAGAGAVGSGALAPRRLALLLVLLGVALAAARLAAGRRRRREAAATRGRVLEACEELRAELVAGRTTGHALARAAAEWAPLGPVAETDRLGGDVPAALRAAARRPGAEDLVPVAAAWHVAHRTGSGLADALGRVAEDLVAQRSLRRVVEGELASARATARLVAGLPLLSLLMGTGAGGDPWGFLLDSPAGLACLALGAALGALGLAWIEAIAAGVERTGP</sequence>
<dbReference type="RefSeq" id="WP_214057680.1">
    <property type="nucleotide sequence ID" value="NZ_CP075371.1"/>
</dbReference>
<keyword evidence="3 6" id="KW-0812">Transmembrane</keyword>
<feature type="transmembrane region" description="Helical" evidence="6">
    <location>
        <begin position="245"/>
        <end position="264"/>
    </location>
</feature>
<organism evidence="8 9">
    <name type="scientific">Nocardioides aquaticus</name>
    <dbReference type="NCBI Taxonomy" id="160826"/>
    <lineage>
        <taxon>Bacteria</taxon>
        <taxon>Bacillati</taxon>
        <taxon>Actinomycetota</taxon>
        <taxon>Actinomycetes</taxon>
        <taxon>Propionibacteriales</taxon>
        <taxon>Nocardioidaceae</taxon>
        <taxon>Nocardioides</taxon>
    </lineage>
</organism>
<reference evidence="8 9" key="1">
    <citation type="submission" date="2021-05" db="EMBL/GenBank/DDBJ databases">
        <title>Complete genome of Nocardioides aquaticus KCTC 9944T isolated from meromictic and hypersaline Ekho Lake, Antarctica.</title>
        <authorList>
            <person name="Hwang K."/>
            <person name="Kim K.M."/>
            <person name="Choe H."/>
        </authorList>
    </citation>
    <scope>NUCLEOTIDE SEQUENCE [LARGE SCALE GENOMIC DNA]</scope>
    <source>
        <strain evidence="8 9">KCTC 9944</strain>
    </source>
</reference>
<keyword evidence="4 6" id="KW-1133">Transmembrane helix</keyword>
<evidence type="ECO:0000256" key="5">
    <source>
        <dbReference type="ARBA" id="ARBA00023136"/>
    </source>
</evidence>
<proteinExistence type="predicted"/>
<gene>
    <name evidence="8" type="ORF">ENKNEFLB_00416</name>
</gene>
<feature type="transmembrane region" description="Helical" evidence="6">
    <location>
        <begin position="73"/>
        <end position="91"/>
    </location>
</feature>
<evidence type="ECO:0000259" key="7">
    <source>
        <dbReference type="Pfam" id="PF00482"/>
    </source>
</evidence>
<name>A0ABX8EC86_9ACTN</name>
<evidence type="ECO:0000256" key="2">
    <source>
        <dbReference type="ARBA" id="ARBA00022475"/>
    </source>
</evidence>
<evidence type="ECO:0000313" key="8">
    <source>
        <dbReference type="EMBL" id="QVT78044.1"/>
    </source>
</evidence>
<keyword evidence="2" id="KW-1003">Cell membrane</keyword>
<dbReference type="PANTHER" id="PTHR35007">
    <property type="entry name" value="INTEGRAL MEMBRANE PROTEIN-RELATED"/>
    <property type="match status" value="1"/>
</dbReference>
<keyword evidence="5 6" id="KW-0472">Membrane</keyword>